<keyword evidence="5" id="KW-0812">Transmembrane</keyword>
<dbReference type="Proteomes" id="UP000662904">
    <property type="component" value="Chromosome"/>
</dbReference>
<dbReference type="SUPFAM" id="SSF50685">
    <property type="entry name" value="Barwin-like endoglucanases"/>
    <property type="match status" value="1"/>
</dbReference>
<evidence type="ECO:0000313" key="8">
    <source>
        <dbReference type="Proteomes" id="UP000662904"/>
    </source>
</evidence>
<organism evidence="7 8">
    <name type="scientific">Koleobacter methoxysyntrophicus</name>
    <dbReference type="NCBI Taxonomy" id="2751313"/>
    <lineage>
        <taxon>Bacteria</taxon>
        <taxon>Bacillati</taxon>
        <taxon>Bacillota</taxon>
        <taxon>Clostridia</taxon>
        <taxon>Koleobacterales</taxon>
        <taxon>Koleobacteraceae</taxon>
        <taxon>Koleobacter</taxon>
    </lineage>
</organism>
<dbReference type="InterPro" id="IPR036908">
    <property type="entry name" value="RlpA-like_sf"/>
</dbReference>
<evidence type="ECO:0000256" key="3">
    <source>
        <dbReference type="HAMAP-Rule" id="MF_02071"/>
    </source>
</evidence>
<comment type="similarity">
    <text evidence="3 4">Belongs to the RlpA family.</text>
</comment>
<sequence length="143" mass="15853">MFKGKRLLNIVAVLLAAVCILSFNVLDSLQTSVAFSYYPERIIETTNREFEAVASWYGPGFHGKRTASGEVYNQYELTAAHRTLPFGTRVRVTNTINNKSTVVRINDRGPYIPGRGLDISYGAAKEIGLLEAGIARVKIEILM</sequence>
<dbReference type="InterPro" id="IPR009009">
    <property type="entry name" value="RlpA-like_DPBB"/>
</dbReference>
<dbReference type="Pfam" id="PF03330">
    <property type="entry name" value="DPBB_1"/>
    <property type="match status" value="1"/>
</dbReference>
<name>A0A8A0RM22_9FIRM</name>
<feature type="transmembrane region" description="Helical" evidence="5">
    <location>
        <begin position="7"/>
        <end position="26"/>
    </location>
</feature>
<keyword evidence="8" id="KW-1185">Reference proteome</keyword>
<feature type="domain" description="RlpA-like protein double-psi beta-barrel" evidence="6">
    <location>
        <begin position="52"/>
        <end position="139"/>
    </location>
</feature>
<dbReference type="NCBIfam" id="TIGR00413">
    <property type="entry name" value="rlpA"/>
    <property type="match status" value="1"/>
</dbReference>
<gene>
    <name evidence="3 7" type="primary">rlpA</name>
    <name evidence="7" type="ORF">H0A61_01295</name>
</gene>
<dbReference type="AlphaFoldDB" id="A0A8A0RM22"/>
<evidence type="ECO:0000256" key="1">
    <source>
        <dbReference type="ARBA" id="ARBA00023239"/>
    </source>
</evidence>
<dbReference type="GO" id="GO:0000270">
    <property type="term" value="P:peptidoglycan metabolic process"/>
    <property type="evidence" value="ECO:0007669"/>
    <property type="project" value="UniProtKB-UniRule"/>
</dbReference>
<keyword evidence="5" id="KW-1133">Transmembrane helix</keyword>
<dbReference type="InterPro" id="IPR012997">
    <property type="entry name" value="RplA"/>
</dbReference>
<evidence type="ECO:0000256" key="5">
    <source>
        <dbReference type="SAM" id="Phobius"/>
    </source>
</evidence>
<evidence type="ECO:0000256" key="4">
    <source>
        <dbReference type="RuleBase" id="RU003495"/>
    </source>
</evidence>
<evidence type="ECO:0000259" key="6">
    <source>
        <dbReference type="Pfam" id="PF03330"/>
    </source>
</evidence>
<dbReference type="CDD" id="cd22268">
    <property type="entry name" value="DPBB_RlpA-like"/>
    <property type="match status" value="1"/>
</dbReference>
<protein>
    <recommendedName>
        <fullName evidence="3">Probable endolytic peptidoglycan transglycosylase RlpA</fullName>
        <ecNumber evidence="3">4.2.2.-</ecNumber>
    </recommendedName>
</protein>
<dbReference type="KEGG" id="kme:H0A61_01295"/>
<dbReference type="GO" id="GO:0071555">
    <property type="term" value="P:cell wall organization"/>
    <property type="evidence" value="ECO:0007669"/>
    <property type="project" value="UniProtKB-KW"/>
</dbReference>
<accession>A0A8A0RM22</accession>
<proteinExistence type="inferred from homology"/>
<evidence type="ECO:0000313" key="7">
    <source>
        <dbReference type="EMBL" id="QSQ08942.1"/>
    </source>
</evidence>
<reference evidence="7" key="1">
    <citation type="submission" date="2020-07" db="EMBL/GenBank/DDBJ databases">
        <title>Koleobacter methoxysyntrophicus gen. nov., sp. nov., a novel anaerobic bacterium isolated from deep subsurface oil field and proposal of Koleobacterales ord. nov. in the phylum Firmicutes.</title>
        <authorList>
            <person name="Sakamoto S."/>
            <person name="Tamaki H."/>
        </authorList>
    </citation>
    <scope>NUCLEOTIDE SEQUENCE</scope>
    <source>
        <strain evidence="7">NRmbB1</strain>
    </source>
</reference>
<dbReference type="HAMAP" id="MF_02071">
    <property type="entry name" value="RlpA"/>
    <property type="match status" value="1"/>
</dbReference>
<dbReference type="RefSeq" id="WP_206709139.1">
    <property type="nucleotide sequence ID" value="NZ_CP059066.1"/>
</dbReference>
<dbReference type="EMBL" id="CP059066">
    <property type="protein sequence ID" value="QSQ08942.1"/>
    <property type="molecule type" value="Genomic_DNA"/>
</dbReference>
<comment type="function">
    <text evidence="3">Lytic transglycosylase with a strong preference for naked glycan strands that lack stem peptides.</text>
</comment>
<keyword evidence="2 3" id="KW-0961">Cell wall biogenesis/degradation</keyword>
<dbReference type="InterPro" id="IPR034718">
    <property type="entry name" value="RlpA"/>
</dbReference>
<dbReference type="PANTHER" id="PTHR34183:SF1">
    <property type="entry name" value="ENDOLYTIC PEPTIDOGLYCAN TRANSGLYCOSYLASE RLPA"/>
    <property type="match status" value="1"/>
</dbReference>
<keyword evidence="5" id="KW-0472">Membrane</keyword>
<dbReference type="PANTHER" id="PTHR34183">
    <property type="entry name" value="ENDOLYTIC PEPTIDOGLYCAN TRANSGLYCOSYLASE RLPA"/>
    <property type="match status" value="1"/>
</dbReference>
<dbReference type="EC" id="4.2.2.-" evidence="3"/>
<dbReference type="Gene3D" id="2.40.40.10">
    <property type="entry name" value="RlpA-like domain"/>
    <property type="match status" value="1"/>
</dbReference>
<keyword evidence="1 3" id="KW-0456">Lyase</keyword>
<dbReference type="GO" id="GO:0008932">
    <property type="term" value="F:lytic endotransglycosylase activity"/>
    <property type="evidence" value="ECO:0007669"/>
    <property type="project" value="UniProtKB-UniRule"/>
</dbReference>
<evidence type="ECO:0000256" key="2">
    <source>
        <dbReference type="ARBA" id="ARBA00023316"/>
    </source>
</evidence>